<name>A0AAN6EKJ2_EXODE</name>
<dbReference type="FunFam" id="1.20.5.100:FF:000001">
    <property type="entry name" value="UDP-glucose 6-dehydrogenase"/>
    <property type="match status" value="1"/>
</dbReference>
<feature type="binding site" evidence="9">
    <location>
        <position position="258"/>
    </location>
    <ligand>
        <name>NAD(+)</name>
        <dbReference type="ChEBI" id="CHEBI:57540"/>
    </ligand>
</feature>
<feature type="compositionally biased region" description="Polar residues" evidence="10">
    <location>
        <begin position="554"/>
        <end position="563"/>
    </location>
</feature>
<feature type="binding site" evidence="8">
    <location>
        <position position="366"/>
    </location>
    <ligand>
        <name>substrate</name>
    </ligand>
</feature>
<comment type="caution">
    <text evidence="12">The sequence shown here is derived from an EMBL/GenBank/DDBJ whole genome shotgun (WGS) entry which is preliminary data.</text>
</comment>
<evidence type="ECO:0000313" key="13">
    <source>
        <dbReference type="Proteomes" id="UP001161757"/>
    </source>
</evidence>
<dbReference type="PIRSF" id="PIRSF000124">
    <property type="entry name" value="UDPglc_GDPman_dh"/>
    <property type="match status" value="1"/>
</dbReference>
<feature type="binding site" evidence="9">
    <location>
        <position position="185"/>
    </location>
    <ligand>
        <name>NAD(+)</name>
        <dbReference type="ChEBI" id="CHEBI:57540"/>
    </ligand>
</feature>
<feature type="binding site" evidence="9">
    <location>
        <position position="439"/>
    </location>
    <ligand>
        <name>NAD(+)</name>
        <dbReference type="ChEBI" id="CHEBI:57540"/>
    </ligand>
</feature>
<sequence>MDPIPSLLGASEDDSCTDSTGILTPDSSPLFHPLHSKDVLKPILSQILDDANPSQHQNAAFCDFARTERICVIGAGYVGGPTAAVMALHHPVIAVDVLDRDPQRIAQWSSAHLPIHEPGLNNVVRVARDGACASTSRRSNGDELGMSVTGSNETLEQSRDPNLFFTTHTTDSISRADMIFLAVNTPTKTSGVGAGRATNMTALDGAVKDIARYAKPGAIIVEKSTVPCGTAQRVRQTLTALRPGVPFEVLSNPEFLSEGTAIENLMRPDRVIIGCSDTTSGHSAADALARLYEAWIPSSRVVKINAWSSELSKLVANAMLAQRISSINSISAICEATGADVGEVARSIGLDVRIGPHFLKAGLGFGGSCFRKDIASLTYLAESLGLHEVAHYWSQVNTMNVLQRDRFARRVVKRYNENLAGRKIAVLGFAFKKDTGDARESLAADVIRALLDEQPAEIAIFDPCCQEADMLHEIRSTYTSSEPFPAQLSAVRIHSDPHLACLGANAVLVLTDCDQFRNVRPNRSRSKGRSEEMQSPYQRRKSIPFMQLDAPTNLEPNTTTSPTKPMEDESDIFMGYKLAPGPKCDFDCTLCQNTSRKSITTEPVDWARIVQSMRAPKWIFDGRGILDVPALERLGGVKVDVVGRRRAEEGWWC</sequence>
<dbReference type="InterPro" id="IPR001732">
    <property type="entry name" value="UDP-Glc/GDP-Man_DH_N"/>
</dbReference>
<evidence type="ECO:0000256" key="1">
    <source>
        <dbReference type="ARBA" id="ARBA00004701"/>
    </source>
</evidence>
<feature type="binding site" evidence="8">
    <location>
        <position position="432"/>
    </location>
    <ligand>
        <name>substrate</name>
    </ligand>
</feature>
<evidence type="ECO:0000256" key="9">
    <source>
        <dbReference type="PIRSR" id="PIRSR500134-3"/>
    </source>
</evidence>
<dbReference type="GO" id="GO:0051287">
    <property type="term" value="F:NAD binding"/>
    <property type="evidence" value="ECO:0007669"/>
    <property type="project" value="InterPro"/>
</dbReference>
<dbReference type="InterPro" id="IPR014027">
    <property type="entry name" value="UDP-Glc/GDP-Man_DH_C"/>
</dbReference>
<dbReference type="EC" id="1.1.1.22" evidence="3"/>
<dbReference type="PANTHER" id="PTHR11374:SF3">
    <property type="entry name" value="UDP-GLUCOSE 6-DEHYDROGENASE"/>
    <property type="match status" value="1"/>
</dbReference>
<feature type="region of interest" description="Disordered" evidence="10">
    <location>
        <begin position="1"/>
        <end position="22"/>
    </location>
</feature>
<evidence type="ECO:0000256" key="3">
    <source>
        <dbReference type="ARBA" id="ARBA00012954"/>
    </source>
</evidence>
<dbReference type="AlphaFoldDB" id="A0AAN6EKJ2"/>
<comment type="catalytic activity">
    <reaction evidence="6">
        <text>UDP-alpha-D-glucose + 2 NAD(+) + H2O = UDP-alpha-D-glucuronate + 2 NADH + 3 H(+)</text>
        <dbReference type="Rhea" id="RHEA:23596"/>
        <dbReference type="ChEBI" id="CHEBI:15377"/>
        <dbReference type="ChEBI" id="CHEBI:15378"/>
        <dbReference type="ChEBI" id="CHEBI:57540"/>
        <dbReference type="ChEBI" id="CHEBI:57945"/>
        <dbReference type="ChEBI" id="CHEBI:58052"/>
        <dbReference type="ChEBI" id="CHEBI:58885"/>
        <dbReference type="EC" id="1.1.1.22"/>
    </reaction>
</comment>
<comment type="pathway">
    <text evidence="1">Nucleotide-sugar biosynthesis; UDP-alpha-D-glucuronate biosynthesis; UDP-alpha-D-glucuronate from UDP-alpha-D-glucose: step 1/1.</text>
</comment>
<dbReference type="SUPFAM" id="SSF48179">
    <property type="entry name" value="6-phosphogluconate dehydrogenase C-terminal domain-like"/>
    <property type="match status" value="1"/>
</dbReference>
<feature type="binding site" evidence="8">
    <location>
        <begin position="255"/>
        <end position="258"/>
    </location>
    <ligand>
        <name>substrate</name>
    </ligand>
</feature>
<evidence type="ECO:0000256" key="5">
    <source>
        <dbReference type="ARBA" id="ARBA00023027"/>
    </source>
</evidence>
<dbReference type="GO" id="GO:0005634">
    <property type="term" value="C:nucleus"/>
    <property type="evidence" value="ECO:0007669"/>
    <property type="project" value="TreeGrafter"/>
</dbReference>
<dbReference type="NCBIfam" id="TIGR03026">
    <property type="entry name" value="NDP-sugDHase"/>
    <property type="match status" value="1"/>
</dbReference>
<dbReference type="SMART" id="SM00984">
    <property type="entry name" value="UDPG_MGDP_dh_C"/>
    <property type="match status" value="1"/>
</dbReference>
<dbReference type="PIRSF" id="PIRSF500134">
    <property type="entry name" value="UDPglc_DH_bac"/>
    <property type="match status" value="1"/>
</dbReference>
<dbReference type="GO" id="GO:0000271">
    <property type="term" value="P:polysaccharide biosynthetic process"/>
    <property type="evidence" value="ECO:0007669"/>
    <property type="project" value="InterPro"/>
</dbReference>
<feature type="domain" description="UDP-glucose/GDP-mannose dehydrogenase C-terminal" evidence="11">
    <location>
        <begin position="425"/>
        <end position="531"/>
    </location>
</feature>
<dbReference type="SUPFAM" id="SSF51735">
    <property type="entry name" value="NAD(P)-binding Rossmann-fold domains"/>
    <property type="match status" value="1"/>
</dbReference>
<reference evidence="12" key="1">
    <citation type="submission" date="2023-01" db="EMBL/GenBank/DDBJ databases">
        <title>Exophiala dermititidis isolated from Cystic Fibrosis Patient.</title>
        <authorList>
            <person name="Kurbessoian T."/>
            <person name="Crocker A."/>
            <person name="Murante D."/>
            <person name="Hogan D.A."/>
            <person name="Stajich J.E."/>
        </authorList>
    </citation>
    <scope>NUCLEOTIDE SEQUENCE</scope>
    <source>
        <strain evidence="12">Ex8</strain>
    </source>
</reference>
<evidence type="ECO:0000256" key="2">
    <source>
        <dbReference type="ARBA" id="ARBA00006601"/>
    </source>
</evidence>
<dbReference type="Proteomes" id="UP001161757">
    <property type="component" value="Unassembled WGS sequence"/>
</dbReference>
<dbReference type="GO" id="GO:0003979">
    <property type="term" value="F:UDP-glucose 6-dehydrogenase activity"/>
    <property type="evidence" value="ECO:0007669"/>
    <property type="project" value="UniProtKB-EC"/>
</dbReference>
<dbReference type="InterPro" id="IPR028356">
    <property type="entry name" value="UDPglc_DH_euk"/>
</dbReference>
<organism evidence="12 13">
    <name type="scientific">Exophiala dermatitidis</name>
    <name type="common">Black yeast-like fungus</name>
    <name type="synonym">Wangiella dermatitidis</name>
    <dbReference type="NCBI Taxonomy" id="5970"/>
    <lineage>
        <taxon>Eukaryota</taxon>
        <taxon>Fungi</taxon>
        <taxon>Dikarya</taxon>
        <taxon>Ascomycota</taxon>
        <taxon>Pezizomycotina</taxon>
        <taxon>Eurotiomycetes</taxon>
        <taxon>Chaetothyriomycetidae</taxon>
        <taxon>Chaetothyriales</taxon>
        <taxon>Herpotrichiellaceae</taxon>
        <taxon>Exophiala</taxon>
    </lineage>
</organism>
<feature type="binding site" evidence="9">
    <location>
        <position position="104"/>
    </location>
    <ligand>
        <name>NAD(+)</name>
        <dbReference type="ChEBI" id="CHEBI:57540"/>
    </ligand>
</feature>
<keyword evidence="4" id="KW-0560">Oxidoreductase</keyword>
<evidence type="ECO:0000256" key="6">
    <source>
        <dbReference type="ARBA" id="ARBA00047473"/>
    </source>
</evidence>
<keyword evidence="5 9" id="KW-0520">NAD</keyword>
<evidence type="ECO:0000259" key="11">
    <source>
        <dbReference type="SMART" id="SM00984"/>
    </source>
</evidence>
<protein>
    <recommendedName>
        <fullName evidence="3">UDP-glucose 6-dehydrogenase</fullName>
        <ecNumber evidence="3">1.1.1.22</ecNumber>
    </recommendedName>
</protein>
<evidence type="ECO:0000313" key="12">
    <source>
        <dbReference type="EMBL" id="KAJ8986961.1"/>
    </source>
</evidence>
<feature type="binding site" evidence="9">
    <location>
        <position position="99"/>
    </location>
    <ligand>
        <name>NAD(+)</name>
        <dbReference type="ChEBI" id="CHEBI:57540"/>
    </ligand>
</feature>
<dbReference type="InterPro" id="IPR008927">
    <property type="entry name" value="6-PGluconate_DH-like_C_sf"/>
</dbReference>
<dbReference type="InterPro" id="IPR028357">
    <property type="entry name" value="UDPglc_DH_bac"/>
</dbReference>
<proteinExistence type="inferred from homology"/>
<evidence type="ECO:0000256" key="4">
    <source>
        <dbReference type="ARBA" id="ARBA00023002"/>
    </source>
</evidence>
<dbReference type="Pfam" id="PF03721">
    <property type="entry name" value="UDPG_MGDP_dh_N"/>
    <property type="match status" value="2"/>
</dbReference>
<feature type="region of interest" description="Disordered" evidence="10">
    <location>
        <begin position="134"/>
        <end position="155"/>
    </location>
</feature>
<feature type="binding site" evidence="8">
    <location>
        <begin position="358"/>
        <end position="362"/>
    </location>
    <ligand>
        <name>substrate</name>
    </ligand>
</feature>
<feature type="binding site" evidence="9">
    <location>
        <position position="372"/>
    </location>
    <ligand>
        <name>NAD(+)</name>
        <dbReference type="ChEBI" id="CHEBI:57540"/>
    </ligand>
</feature>
<dbReference type="Gene3D" id="1.20.5.100">
    <property type="entry name" value="Cytochrome c1, transmembrane anchor, C-terminal"/>
    <property type="match status" value="1"/>
</dbReference>
<dbReference type="GO" id="GO:0006024">
    <property type="term" value="P:glycosaminoglycan biosynthetic process"/>
    <property type="evidence" value="ECO:0007669"/>
    <property type="project" value="TreeGrafter"/>
</dbReference>
<feature type="active site" description="Nucleophile" evidence="7">
    <location>
        <position position="369"/>
    </location>
</feature>
<dbReference type="InterPro" id="IPR014026">
    <property type="entry name" value="UDP-Glc/GDP-Man_DH_dimer"/>
</dbReference>
<evidence type="ECO:0000256" key="7">
    <source>
        <dbReference type="PIRSR" id="PIRSR500134-1"/>
    </source>
</evidence>
<feature type="binding site" evidence="9">
    <location>
        <position position="225"/>
    </location>
    <ligand>
        <name>NAD(+)</name>
        <dbReference type="ChEBI" id="CHEBI:57540"/>
    </ligand>
</feature>
<dbReference type="Pfam" id="PF00984">
    <property type="entry name" value="UDPG_MGDP_dh"/>
    <property type="match status" value="1"/>
</dbReference>
<dbReference type="SUPFAM" id="SSF52413">
    <property type="entry name" value="UDP-glucose/GDP-mannose dehydrogenase C-terminal domain"/>
    <property type="match status" value="1"/>
</dbReference>
<evidence type="ECO:0000256" key="8">
    <source>
        <dbReference type="PIRSR" id="PIRSR500134-2"/>
    </source>
</evidence>
<feature type="region of interest" description="Disordered" evidence="10">
    <location>
        <begin position="520"/>
        <end position="566"/>
    </location>
</feature>
<dbReference type="Gene3D" id="3.40.50.720">
    <property type="entry name" value="NAD(P)-binding Rossmann-like Domain"/>
    <property type="match status" value="2"/>
</dbReference>
<dbReference type="EMBL" id="JAJGCB010000029">
    <property type="protein sequence ID" value="KAJ8986961.1"/>
    <property type="molecule type" value="Genomic_DNA"/>
</dbReference>
<dbReference type="PANTHER" id="PTHR11374">
    <property type="entry name" value="UDP-GLUCOSE DEHYDROGENASE/UDP-MANNAC DEHYDROGENASE"/>
    <property type="match status" value="1"/>
</dbReference>
<dbReference type="InterPro" id="IPR036220">
    <property type="entry name" value="UDP-Glc/GDP-Man_DH_C_sf"/>
</dbReference>
<dbReference type="InterPro" id="IPR017476">
    <property type="entry name" value="UDP-Glc/GDP-Man"/>
</dbReference>
<gene>
    <name evidence="12" type="ORF">HRR80_008903</name>
</gene>
<evidence type="ECO:0000256" key="10">
    <source>
        <dbReference type="SAM" id="MobiDB-lite"/>
    </source>
</evidence>
<feature type="binding site" evidence="8">
    <location>
        <position position="313"/>
    </location>
    <ligand>
        <name>substrate</name>
    </ligand>
</feature>
<dbReference type="Pfam" id="PF03720">
    <property type="entry name" value="UDPG_MGDP_dh_C"/>
    <property type="match status" value="1"/>
</dbReference>
<accession>A0AAN6EKJ2</accession>
<comment type="similarity">
    <text evidence="2">Belongs to the UDP-glucose/GDP-mannose dehydrogenase family.</text>
</comment>
<dbReference type="InterPro" id="IPR036291">
    <property type="entry name" value="NAD(P)-bd_dom_sf"/>
</dbReference>